<evidence type="ECO:0000313" key="2">
    <source>
        <dbReference type="EMBL" id="NEW44062.1"/>
    </source>
</evidence>
<sequence>MTYVALEIGTSRFAATRVDPDEGLVEIHEIPVPDRAAWDRCSELLAEVVAGADVTGVGIASAGPIDMTAGVVAPSNVSDWQSGFAIVDAVQRMFPGASIEIALDGVALALAERYLGSTTEVPDALSIMVSERITGGVQVGGLTVVGRTGNGGHIGHVLVSGFDDVCDCGGRGCLEAVAGGKSAMRWARANGWSGNGVEDLLAGARDGHEVAVAAMTRAGTALGQAISSVTALLDIDLVVLSGSLAAPGSALWKPMNAAVATHARLSFLPGLRVVASELGENAILSGAGLLSLADQG</sequence>
<dbReference type="RefSeq" id="WP_163828534.1">
    <property type="nucleotide sequence ID" value="NZ_JAAGUZ010000012.1"/>
</dbReference>
<comment type="similarity">
    <text evidence="1">Belongs to the ROK (NagC/XylR) family.</text>
</comment>
<accession>A0A6P1D765</accession>
<proteinExistence type="inferred from homology"/>
<organism evidence="2 3">
    <name type="scientific">Nocardia cyriacigeorgica</name>
    <dbReference type="NCBI Taxonomy" id="135487"/>
    <lineage>
        <taxon>Bacteria</taxon>
        <taxon>Bacillati</taxon>
        <taxon>Actinomycetota</taxon>
        <taxon>Actinomycetes</taxon>
        <taxon>Mycobacteriales</taxon>
        <taxon>Nocardiaceae</taxon>
        <taxon>Nocardia</taxon>
    </lineage>
</organism>
<protein>
    <submittedName>
        <fullName evidence="2">ROK family protein</fullName>
    </submittedName>
</protein>
<comment type="caution">
    <text evidence="2">The sequence shown here is derived from an EMBL/GenBank/DDBJ whole genome shotgun (WGS) entry which is preliminary data.</text>
</comment>
<dbReference type="AlphaFoldDB" id="A0A6P1D765"/>
<name>A0A6P1D765_9NOCA</name>
<dbReference type="Gene3D" id="3.30.420.40">
    <property type="match status" value="2"/>
</dbReference>
<dbReference type="PANTHER" id="PTHR18964">
    <property type="entry name" value="ROK (REPRESSOR, ORF, KINASE) FAMILY"/>
    <property type="match status" value="1"/>
</dbReference>
<evidence type="ECO:0000313" key="3">
    <source>
        <dbReference type="Proteomes" id="UP000468928"/>
    </source>
</evidence>
<gene>
    <name evidence="2" type="ORF">GV789_06275</name>
</gene>
<dbReference type="SUPFAM" id="SSF53067">
    <property type="entry name" value="Actin-like ATPase domain"/>
    <property type="match status" value="1"/>
</dbReference>
<dbReference type="InterPro" id="IPR043129">
    <property type="entry name" value="ATPase_NBD"/>
</dbReference>
<dbReference type="InterPro" id="IPR000600">
    <property type="entry name" value="ROK"/>
</dbReference>
<reference evidence="2 3" key="1">
    <citation type="submission" date="2020-01" db="EMBL/GenBank/DDBJ databases">
        <title>Genetics and antimicrobial susceptibilities of Nocardia species isolated from the soil; a comparison with species isolated from humans.</title>
        <authorList>
            <person name="Carrasco G."/>
            <person name="Monzon S."/>
            <person name="Sansegundo M."/>
            <person name="Garcia E."/>
            <person name="Garrido N."/>
            <person name="Medina M.J."/>
            <person name="Villalon P."/>
            <person name="Ramirez-Arocha A.C."/>
            <person name="Jimenez P."/>
            <person name="Cuesta I."/>
            <person name="Valdezate S."/>
        </authorList>
    </citation>
    <scope>NUCLEOTIDE SEQUENCE [LARGE SCALE GENOMIC DNA]</scope>
    <source>
        <strain evidence="2 3">CNM20110639</strain>
    </source>
</reference>
<evidence type="ECO:0000256" key="1">
    <source>
        <dbReference type="ARBA" id="ARBA00006479"/>
    </source>
</evidence>
<dbReference type="Pfam" id="PF00480">
    <property type="entry name" value="ROK"/>
    <property type="match status" value="1"/>
</dbReference>
<dbReference type="PANTHER" id="PTHR18964:SF169">
    <property type="entry name" value="N-ACETYLMANNOSAMINE KINASE"/>
    <property type="match status" value="1"/>
</dbReference>
<dbReference type="Proteomes" id="UP000468928">
    <property type="component" value="Unassembled WGS sequence"/>
</dbReference>
<dbReference type="EMBL" id="JAAGUZ010000012">
    <property type="protein sequence ID" value="NEW44062.1"/>
    <property type="molecule type" value="Genomic_DNA"/>
</dbReference>